<proteinExistence type="predicted"/>
<gene>
    <name evidence="2" type="ORF">FKW44_005536</name>
</gene>
<organism evidence="2 3">
    <name type="scientific">Caligus rogercresseyi</name>
    <name type="common">Sea louse</name>
    <dbReference type="NCBI Taxonomy" id="217165"/>
    <lineage>
        <taxon>Eukaryota</taxon>
        <taxon>Metazoa</taxon>
        <taxon>Ecdysozoa</taxon>
        <taxon>Arthropoda</taxon>
        <taxon>Crustacea</taxon>
        <taxon>Multicrustacea</taxon>
        <taxon>Hexanauplia</taxon>
        <taxon>Copepoda</taxon>
        <taxon>Siphonostomatoida</taxon>
        <taxon>Caligidae</taxon>
        <taxon>Caligus</taxon>
    </lineage>
</organism>
<name>A0A7T8QS45_CALRO</name>
<keyword evidence="3" id="KW-1185">Reference proteome</keyword>
<protein>
    <recommendedName>
        <fullName evidence="4">PiggyBac transposable element-derived protein domain-containing protein</fullName>
    </recommendedName>
</protein>
<evidence type="ECO:0000313" key="3">
    <source>
        <dbReference type="Proteomes" id="UP000595437"/>
    </source>
</evidence>
<dbReference type="EMBL" id="CP045892">
    <property type="protein sequence ID" value="QQP53167.1"/>
    <property type="molecule type" value="Genomic_DNA"/>
</dbReference>
<sequence length="95" mass="10896">MGGVDKHDQLVQLYRTFIRSRKWPLRMIFHLINMGVSNACLECAVDASLCKPIRKANQKHGPTHIYLNDSGSPLNFSPEERTRPSSTSVLHHHFR</sequence>
<dbReference type="AlphaFoldDB" id="A0A7T8QS45"/>
<feature type="region of interest" description="Disordered" evidence="1">
    <location>
        <begin position="61"/>
        <end position="95"/>
    </location>
</feature>
<evidence type="ECO:0000256" key="1">
    <source>
        <dbReference type="SAM" id="MobiDB-lite"/>
    </source>
</evidence>
<dbReference type="OrthoDB" id="6369221at2759"/>
<reference evidence="3" key="1">
    <citation type="submission" date="2021-01" db="EMBL/GenBank/DDBJ databases">
        <title>Caligus Genome Assembly.</title>
        <authorList>
            <person name="Gallardo-Escarate C."/>
        </authorList>
    </citation>
    <scope>NUCLEOTIDE SEQUENCE [LARGE SCALE GENOMIC DNA]</scope>
</reference>
<evidence type="ECO:0000313" key="2">
    <source>
        <dbReference type="EMBL" id="QQP53167.1"/>
    </source>
</evidence>
<dbReference type="Proteomes" id="UP000595437">
    <property type="component" value="Chromosome 3"/>
</dbReference>
<evidence type="ECO:0008006" key="4">
    <source>
        <dbReference type="Google" id="ProtNLM"/>
    </source>
</evidence>
<dbReference type="PANTHER" id="PTHR47272">
    <property type="entry name" value="DDE_TNP_1_7 DOMAIN-CONTAINING PROTEIN"/>
    <property type="match status" value="1"/>
</dbReference>
<accession>A0A7T8QS45</accession>